<dbReference type="NCBIfam" id="TIGR03546">
    <property type="entry name" value="TIGR03546 family protein"/>
    <property type="match status" value="1"/>
</dbReference>
<dbReference type="EMBL" id="SJPN01000005">
    <property type="protein sequence ID" value="TWU01313.1"/>
    <property type="molecule type" value="Genomic_DNA"/>
</dbReference>
<evidence type="ECO:0000256" key="1">
    <source>
        <dbReference type="SAM" id="MobiDB-lite"/>
    </source>
</evidence>
<dbReference type="OrthoDB" id="268259at2"/>
<feature type="region of interest" description="Disordered" evidence="1">
    <location>
        <begin position="157"/>
        <end position="218"/>
    </location>
</feature>
<dbReference type="Pfam" id="PF09835">
    <property type="entry name" value="DUF2062"/>
    <property type="match status" value="1"/>
</dbReference>
<feature type="transmembrane region" description="Helical" evidence="2">
    <location>
        <begin position="45"/>
        <end position="72"/>
    </location>
</feature>
<keyword evidence="2" id="KW-0472">Membrane</keyword>
<sequence length="341" mass="36683">MIVFTLKMLKNFRKAVAGRKYPHQLAGAVALGFLCGIIPHGNLLAVVLVFFALCCNINHAMATLVGIGITLVATKLDPYSHIVGQFVLSNQNVQPLMTKAWMMPFVPWTDLNNTIVMGSFLIGVTGTLPVFLLTLPVFKFFKPKELDPKSEEAIAAAKTTAERSNTKATGGKKKQAGHDSETTSPQPAIATSALAPIPFEPLDNTGDPSAETDPSRHSVRLVHQAHAEALPPRFASREPGSSNATSRVSDLAAQDSALAAIPFDILHSDGATSADDDEKMVSVDTRIDIIRVNENNNDADATKTTHSDTPAQAVQPVQPMDEALNYLLRQLRNSQQRKAAG</sequence>
<keyword evidence="2" id="KW-1133">Transmembrane helix</keyword>
<dbReference type="InterPro" id="IPR019935">
    <property type="entry name" value="CHP03546"/>
</dbReference>
<feature type="domain" description="DUF2062" evidence="3">
    <location>
        <begin position="19"/>
        <end position="142"/>
    </location>
</feature>
<dbReference type="InterPro" id="IPR018639">
    <property type="entry name" value="DUF2062"/>
</dbReference>
<feature type="transmembrane region" description="Helical" evidence="2">
    <location>
        <begin position="21"/>
        <end position="39"/>
    </location>
</feature>
<gene>
    <name evidence="4" type="ORF">Pla52n_46870</name>
</gene>
<accession>A0A5C6AMM9</accession>
<comment type="caution">
    <text evidence="4">The sequence shown here is derived from an EMBL/GenBank/DDBJ whole genome shotgun (WGS) entry which is preliminary data.</text>
</comment>
<keyword evidence="5" id="KW-1185">Reference proteome</keyword>
<dbReference type="Proteomes" id="UP000320176">
    <property type="component" value="Unassembled WGS sequence"/>
</dbReference>
<reference evidence="4 5" key="1">
    <citation type="submission" date="2019-02" db="EMBL/GenBank/DDBJ databases">
        <title>Deep-cultivation of Planctomycetes and their phenomic and genomic characterization uncovers novel biology.</title>
        <authorList>
            <person name="Wiegand S."/>
            <person name="Jogler M."/>
            <person name="Boedeker C."/>
            <person name="Pinto D."/>
            <person name="Vollmers J."/>
            <person name="Rivas-Marin E."/>
            <person name="Kohn T."/>
            <person name="Peeters S.H."/>
            <person name="Heuer A."/>
            <person name="Rast P."/>
            <person name="Oberbeckmann S."/>
            <person name="Bunk B."/>
            <person name="Jeske O."/>
            <person name="Meyerdierks A."/>
            <person name="Storesund J.E."/>
            <person name="Kallscheuer N."/>
            <person name="Luecker S."/>
            <person name="Lage O.M."/>
            <person name="Pohl T."/>
            <person name="Merkel B.J."/>
            <person name="Hornburger P."/>
            <person name="Mueller R.-W."/>
            <person name="Bruemmer F."/>
            <person name="Labrenz M."/>
            <person name="Spormann A.M."/>
            <person name="Op Den Camp H."/>
            <person name="Overmann J."/>
            <person name="Amann R."/>
            <person name="Jetten M.S.M."/>
            <person name="Mascher T."/>
            <person name="Medema M.H."/>
            <person name="Devos D.P."/>
            <person name="Kaster A.-K."/>
            <person name="Ovreas L."/>
            <person name="Rohde M."/>
            <person name="Galperin M.Y."/>
            <person name="Jogler C."/>
        </authorList>
    </citation>
    <scope>NUCLEOTIDE SEQUENCE [LARGE SCALE GENOMIC DNA]</scope>
    <source>
        <strain evidence="4 5">Pla52n</strain>
    </source>
</reference>
<organism evidence="4 5">
    <name type="scientific">Stieleria varia</name>
    <dbReference type="NCBI Taxonomy" id="2528005"/>
    <lineage>
        <taxon>Bacteria</taxon>
        <taxon>Pseudomonadati</taxon>
        <taxon>Planctomycetota</taxon>
        <taxon>Planctomycetia</taxon>
        <taxon>Pirellulales</taxon>
        <taxon>Pirellulaceae</taxon>
        <taxon>Stieleria</taxon>
    </lineage>
</organism>
<evidence type="ECO:0000259" key="3">
    <source>
        <dbReference type="Pfam" id="PF09835"/>
    </source>
</evidence>
<evidence type="ECO:0000256" key="2">
    <source>
        <dbReference type="SAM" id="Phobius"/>
    </source>
</evidence>
<protein>
    <recommendedName>
        <fullName evidence="3">DUF2062 domain-containing protein</fullName>
    </recommendedName>
</protein>
<evidence type="ECO:0000313" key="5">
    <source>
        <dbReference type="Proteomes" id="UP000320176"/>
    </source>
</evidence>
<name>A0A5C6AMM9_9BACT</name>
<keyword evidence="2" id="KW-0812">Transmembrane</keyword>
<evidence type="ECO:0000313" key="4">
    <source>
        <dbReference type="EMBL" id="TWU01313.1"/>
    </source>
</evidence>
<proteinExistence type="predicted"/>
<dbReference type="AlphaFoldDB" id="A0A5C6AMM9"/>
<feature type="transmembrane region" description="Helical" evidence="2">
    <location>
        <begin position="117"/>
        <end position="141"/>
    </location>
</feature>
<dbReference type="RefSeq" id="WP_146521749.1">
    <property type="nucleotide sequence ID" value="NZ_CP151726.1"/>
</dbReference>